<evidence type="ECO:0000256" key="3">
    <source>
        <dbReference type="ARBA" id="ARBA00023295"/>
    </source>
</evidence>
<dbReference type="PROSITE" id="PS00659">
    <property type="entry name" value="GLYCOSYL_HYDROL_F5"/>
    <property type="match status" value="1"/>
</dbReference>
<dbReference type="PANTHER" id="PTHR31308:SF6">
    <property type="entry name" value="GLYCOSIDE HYDROLASE FAMILY 5 C-TERMINAL DOMAIN-CONTAINING PROTEIN"/>
    <property type="match status" value="1"/>
</dbReference>
<keyword evidence="2 7" id="KW-0378">Hydrolase</keyword>
<dbReference type="GO" id="GO:1904462">
    <property type="term" value="P:ergosteryl 3-beta-D-glucoside catabolic process"/>
    <property type="evidence" value="ECO:0007669"/>
    <property type="project" value="TreeGrafter"/>
</dbReference>
<organism evidence="7 8">
    <name type="scientific">Coprinellus micaceus</name>
    <name type="common">Glistening ink-cap mushroom</name>
    <name type="synonym">Coprinus micaceus</name>
    <dbReference type="NCBI Taxonomy" id="71717"/>
    <lineage>
        <taxon>Eukaryota</taxon>
        <taxon>Fungi</taxon>
        <taxon>Dikarya</taxon>
        <taxon>Basidiomycota</taxon>
        <taxon>Agaricomycotina</taxon>
        <taxon>Agaricomycetes</taxon>
        <taxon>Agaricomycetidae</taxon>
        <taxon>Agaricales</taxon>
        <taxon>Agaricineae</taxon>
        <taxon>Psathyrellaceae</taxon>
        <taxon>Coprinellus</taxon>
    </lineage>
</organism>
<comment type="caution">
    <text evidence="7">The sequence shown here is derived from an EMBL/GenBank/DDBJ whole genome shotgun (WGS) entry which is preliminary data.</text>
</comment>
<dbReference type="InterPro" id="IPR018087">
    <property type="entry name" value="Glyco_hydro_5_CS"/>
</dbReference>
<evidence type="ECO:0000256" key="2">
    <source>
        <dbReference type="ARBA" id="ARBA00022801"/>
    </source>
</evidence>
<name>A0A4Y7TBN0_COPMI</name>
<dbReference type="GO" id="GO:0000272">
    <property type="term" value="P:polysaccharide catabolic process"/>
    <property type="evidence" value="ECO:0007669"/>
    <property type="project" value="InterPro"/>
</dbReference>
<dbReference type="InterPro" id="IPR041036">
    <property type="entry name" value="GH5_C"/>
</dbReference>
<dbReference type="AlphaFoldDB" id="A0A4Y7TBN0"/>
<evidence type="ECO:0000259" key="5">
    <source>
        <dbReference type="Pfam" id="PF00150"/>
    </source>
</evidence>
<evidence type="ECO:0000313" key="7">
    <source>
        <dbReference type="EMBL" id="TEB31364.1"/>
    </source>
</evidence>
<feature type="region of interest" description="Disordered" evidence="4">
    <location>
        <begin position="688"/>
        <end position="744"/>
    </location>
</feature>
<comment type="similarity">
    <text evidence="1">Belongs to the glycosyl hydrolase 5 (cellulase A) family.</text>
</comment>
<dbReference type="Proteomes" id="UP000298030">
    <property type="component" value="Unassembled WGS sequence"/>
</dbReference>
<dbReference type="STRING" id="71717.A0A4Y7TBN0"/>
<feature type="domain" description="Glycoside hydrolase family 5 C-terminal" evidence="6">
    <location>
        <begin position="815"/>
        <end position="880"/>
    </location>
</feature>
<gene>
    <name evidence="7" type="ORF">FA13DRAFT_1774368</name>
</gene>
<keyword evidence="8" id="KW-1185">Reference proteome</keyword>
<keyword evidence="3" id="KW-0326">Glycosidase</keyword>
<dbReference type="Pfam" id="PF00150">
    <property type="entry name" value="Cellulase"/>
    <property type="match status" value="1"/>
</dbReference>
<dbReference type="InterPro" id="IPR017853">
    <property type="entry name" value="GH"/>
</dbReference>
<dbReference type="GO" id="GO:0050295">
    <property type="term" value="F:steryl-beta-glucosidase activity"/>
    <property type="evidence" value="ECO:0007669"/>
    <property type="project" value="TreeGrafter"/>
</dbReference>
<dbReference type="Gene3D" id="3.20.20.80">
    <property type="entry name" value="Glycosidases"/>
    <property type="match status" value="2"/>
</dbReference>
<dbReference type="OrthoDB" id="9971853at2759"/>
<evidence type="ECO:0000259" key="6">
    <source>
        <dbReference type="Pfam" id="PF18564"/>
    </source>
</evidence>
<dbReference type="EMBL" id="QPFP01000019">
    <property type="protein sequence ID" value="TEB31364.1"/>
    <property type="molecule type" value="Genomic_DNA"/>
</dbReference>
<reference evidence="7 8" key="1">
    <citation type="journal article" date="2019" name="Nat. Ecol. Evol.">
        <title>Megaphylogeny resolves global patterns of mushroom evolution.</title>
        <authorList>
            <person name="Varga T."/>
            <person name="Krizsan K."/>
            <person name="Foldi C."/>
            <person name="Dima B."/>
            <person name="Sanchez-Garcia M."/>
            <person name="Sanchez-Ramirez S."/>
            <person name="Szollosi G.J."/>
            <person name="Szarkandi J.G."/>
            <person name="Papp V."/>
            <person name="Albert L."/>
            <person name="Andreopoulos W."/>
            <person name="Angelini C."/>
            <person name="Antonin V."/>
            <person name="Barry K.W."/>
            <person name="Bougher N.L."/>
            <person name="Buchanan P."/>
            <person name="Buyck B."/>
            <person name="Bense V."/>
            <person name="Catcheside P."/>
            <person name="Chovatia M."/>
            <person name="Cooper J."/>
            <person name="Damon W."/>
            <person name="Desjardin D."/>
            <person name="Finy P."/>
            <person name="Geml J."/>
            <person name="Haridas S."/>
            <person name="Hughes K."/>
            <person name="Justo A."/>
            <person name="Karasinski D."/>
            <person name="Kautmanova I."/>
            <person name="Kiss B."/>
            <person name="Kocsube S."/>
            <person name="Kotiranta H."/>
            <person name="LaButti K.M."/>
            <person name="Lechner B.E."/>
            <person name="Liimatainen K."/>
            <person name="Lipzen A."/>
            <person name="Lukacs Z."/>
            <person name="Mihaltcheva S."/>
            <person name="Morgado L.N."/>
            <person name="Niskanen T."/>
            <person name="Noordeloos M.E."/>
            <person name="Ohm R.A."/>
            <person name="Ortiz-Santana B."/>
            <person name="Ovrebo C."/>
            <person name="Racz N."/>
            <person name="Riley R."/>
            <person name="Savchenko A."/>
            <person name="Shiryaev A."/>
            <person name="Soop K."/>
            <person name="Spirin V."/>
            <person name="Szebenyi C."/>
            <person name="Tomsovsky M."/>
            <person name="Tulloss R.E."/>
            <person name="Uehling J."/>
            <person name="Grigoriev I.V."/>
            <person name="Vagvolgyi C."/>
            <person name="Papp T."/>
            <person name="Martin F.M."/>
            <person name="Miettinen O."/>
            <person name="Hibbett D.S."/>
            <person name="Nagy L.G."/>
        </authorList>
    </citation>
    <scope>NUCLEOTIDE SEQUENCE [LARGE SCALE GENOMIC DNA]</scope>
    <source>
        <strain evidence="7 8">FP101781</strain>
    </source>
</reference>
<dbReference type="InterPro" id="IPR001547">
    <property type="entry name" value="Glyco_hydro_5"/>
</dbReference>
<dbReference type="Pfam" id="PF18564">
    <property type="entry name" value="Glyco_hydro_5_C"/>
    <property type="match status" value="1"/>
</dbReference>
<evidence type="ECO:0000256" key="1">
    <source>
        <dbReference type="ARBA" id="ARBA00005641"/>
    </source>
</evidence>
<feature type="region of interest" description="Disordered" evidence="4">
    <location>
        <begin position="923"/>
        <end position="964"/>
    </location>
</feature>
<evidence type="ECO:0000256" key="4">
    <source>
        <dbReference type="SAM" id="MobiDB-lite"/>
    </source>
</evidence>
<dbReference type="PANTHER" id="PTHR31308">
    <property type="match status" value="1"/>
</dbReference>
<feature type="compositionally biased region" description="Basic and acidic residues" evidence="4">
    <location>
        <begin position="688"/>
        <end position="697"/>
    </location>
</feature>
<evidence type="ECO:0000313" key="8">
    <source>
        <dbReference type="Proteomes" id="UP000298030"/>
    </source>
</evidence>
<feature type="compositionally biased region" description="Polar residues" evidence="4">
    <location>
        <begin position="728"/>
        <end position="743"/>
    </location>
</feature>
<feature type="domain" description="Glycoside hydrolase family 5" evidence="5">
    <location>
        <begin position="146"/>
        <end position="204"/>
    </location>
</feature>
<accession>A0A4Y7TBN0</accession>
<protein>
    <submittedName>
        <fullName evidence="7">Glycoside hydrolase</fullName>
    </submittedName>
</protein>
<proteinExistence type="inferred from homology"/>
<dbReference type="SUPFAM" id="SSF51445">
    <property type="entry name" value="(Trans)glycosidases"/>
    <property type="match status" value="1"/>
</dbReference>
<sequence>MLDLWLDASRLKTLGGASSAWPRCFRSEAIRRWNYSFQDCARSLLLPLPSPLHSPPVVMPRVPSVSPATGQPTPPEYLHTTACNFVDNAGRSVILRGVNLSGASKAPVGHTSEILDDFWESSEAGGESFVGRPLNLDDGSADIHLARLRGWGFNFLRFPITWEALEHEGPGKYDDEYIDYTIQVLEKCKEYGFRILMDPHQDCWSRFSGGSGGPFWTLAACGLNPYNITATQAAIVHCEYPLSHEPDPASLPAMVWSTNYGRLLSQTIFTLFFAGRTFAPDCIIDGVNIQDYLQGHYIAAVGRLADRIREHDGGSLYESCAVVGWDTMNEPFEGLCGWDDLNLNPIKQGSTLKKGTYPTPAQSFRLGMGQAQTVENWSFGAMGPSKNGTVTIDPKGHKIWVEPLSPDEGKDQQAALDNEVADRPRRWGELPDGTHPRWGWRRDVQKWPLGTCVWALHGVWDLETGFVLRPDYFRFHPITGEEVEFITDFWKPHFIAYKARISKSHPEAVWFIQPPVFARPPEIEDDVLKGRCAYSTHYYDGLTLLTRHWNWFNADALGLLRGKYSSTLAAVKIGEPAIRKSLQDQLGMLKDDSKILAGPGYPTVIGEIGIPYDMDGKKSYGWTDGGKYKGDYSNQLKALDASLNACDGGNCLNFTVWNFVPDDHTHEWGDGWNMEDLSLWSRADVWEKRRREDDEGKRRRRKVKAKASQESVLLNGQPMRSGDGSRISLVSQNDSPKPTSKQLKPSLAMVAAASSLSLATLGTATATLTSDSSSTLDSEFNGTDEERNRLRLLGWHTNPFDFLSDGARAVKAFARPFPEKTVGSPKNIQFDVGKAIFKCTIVVTADDRLRAENRLGGISTEDGEEPLGTEIFLPLIHFAHPRLLDSPSKKRSKGYRSTVALSQASLLQSKGSFLASTSTITATSPPIMRRPSPRPADSGLAGISEDGVVNGTASPALTDSPVPPSSDFKMGSIATAVKTRVPVVGAVPILNSNQPYPSLAIQRPAKPVRTYSAESGVSTLSAVSTSVTGKGTGVPHPVVPGVEDDGEDLIDIEVKVSEGTWRIEGQKLIWWYDVPAGAEGPGDGEGSTVKEVTIEVRRRGGVVKSKVMKRREEEASTWCETLCDEGVGCRVI</sequence>
<dbReference type="InterPro" id="IPR052066">
    <property type="entry name" value="Glycosphingolipid_Hydrolases"/>
</dbReference>